<feature type="compositionally biased region" description="Low complexity" evidence="1">
    <location>
        <begin position="97"/>
        <end position="117"/>
    </location>
</feature>
<feature type="region of interest" description="Disordered" evidence="1">
    <location>
        <begin position="81"/>
        <end position="148"/>
    </location>
</feature>
<evidence type="ECO:0000256" key="1">
    <source>
        <dbReference type="SAM" id="MobiDB-lite"/>
    </source>
</evidence>
<dbReference type="PANTHER" id="PTHR33356">
    <property type="entry name" value="TIP41-LIKE PROTEIN"/>
    <property type="match status" value="1"/>
</dbReference>
<keyword evidence="3" id="KW-1185">Reference proteome</keyword>
<evidence type="ECO:0000313" key="2">
    <source>
        <dbReference type="EMBL" id="KAE8714828.1"/>
    </source>
</evidence>
<gene>
    <name evidence="2" type="ORF">F3Y22_tig00110187pilonHSYRG00100</name>
</gene>
<organism evidence="2 3">
    <name type="scientific">Hibiscus syriacus</name>
    <name type="common">Rose of Sharon</name>
    <dbReference type="NCBI Taxonomy" id="106335"/>
    <lineage>
        <taxon>Eukaryota</taxon>
        <taxon>Viridiplantae</taxon>
        <taxon>Streptophyta</taxon>
        <taxon>Embryophyta</taxon>
        <taxon>Tracheophyta</taxon>
        <taxon>Spermatophyta</taxon>
        <taxon>Magnoliopsida</taxon>
        <taxon>eudicotyledons</taxon>
        <taxon>Gunneridae</taxon>
        <taxon>Pentapetalae</taxon>
        <taxon>rosids</taxon>
        <taxon>malvids</taxon>
        <taxon>Malvales</taxon>
        <taxon>Malvaceae</taxon>
        <taxon>Malvoideae</taxon>
        <taxon>Hibiscus</taxon>
    </lineage>
</organism>
<dbReference type="AlphaFoldDB" id="A0A6A3BHA3"/>
<feature type="compositionally biased region" description="Low complexity" evidence="1">
    <location>
        <begin position="39"/>
        <end position="54"/>
    </location>
</feature>
<dbReference type="Proteomes" id="UP000436088">
    <property type="component" value="Unassembled WGS sequence"/>
</dbReference>
<comment type="caution">
    <text evidence="2">The sequence shown here is derived from an EMBL/GenBank/DDBJ whole genome shotgun (WGS) entry which is preliminary data.</text>
</comment>
<protein>
    <submittedName>
        <fullName evidence="2">Uncharacterized protein</fullName>
    </submittedName>
</protein>
<sequence>MAEQIDDAEFWLPSMIFLDDDTLMENKYLKNKNDGENNSESSTPVESVVGSTETESSDEEYEFIAGLTRQIVRSTSQKLAVPDLPLDENDENGGLASSPESTLTELGSSSASSNGGSRVAEIKMSKDVPKNTIFKHGKNQPKIQNMGS</sequence>
<accession>A0A6A3BHA3</accession>
<name>A0A6A3BHA3_HIBSY</name>
<proteinExistence type="predicted"/>
<reference evidence="2" key="1">
    <citation type="submission" date="2019-09" db="EMBL/GenBank/DDBJ databases">
        <title>Draft genome information of white flower Hibiscus syriacus.</title>
        <authorList>
            <person name="Kim Y.-M."/>
        </authorList>
    </citation>
    <scope>NUCLEOTIDE SEQUENCE [LARGE SCALE GENOMIC DNA]</scope>
    <source>
        <strain evidence="2">YM2019G1</strain>
    </source>
</reference>
<dbReference type="EMBL" id="VEPZ02000867">
    <property type="protein sequence ID" value="KAE8714828.1"/>
    <property type="molecule type" value="Genomic_DNA"/>
</dbReference>
<dbReference type="PANTHER" id="PTHR33356:SF17">
    <property type="entry name" value="TPX2 CENTRAL DOMAIN-CONTAINING PROTEIN"/>
    <property type="match status" value="1"/>
</dbReference>
<feature type="compositionally biased region" description="Basic and acidic residues" evidence="1">
    <location>
        <begin position="120"/>
        <end position="129"/>
    </location>
</feature>
<evidence type="ECO:0000313" key="3">
    <source>
        <dbReference type="Proteomes" id="UP000436088"/>
    </source>
</evidence>
<feature type="region of interest" description="Disordered" evidence="1">
    <location>
        <begin position="29"/>
        <end position="60"/>
    </location>
</feature>